<dbReference type="PROSITE" id="PS51257">
    <property type="entry name" value="PROKAR_LIPOPROTEIN"/>
    <property type="match status" value="1"/>
</dbReference>
<evidence type="ECO:0000313" key="1">
    <source>
        <dbReference type="EMBL" id="AUX48500.1"/>
    </source>
</evidence>
<dbReference type="RefSeq" id="WP_104986349.1">
    <property type="nucleotide sequence ID" value="NZ_CP012673.1"/>
</dbReference>
<dbReference type="AlphaFoldDB" id="A0A2L0FAA1"/>
<accession>A0A2L0FAA1</accession>
<dbReference type="OrthoDB" id="9847290at2"/>
<gene>
    <name evidence="1" type="ORF">SOCE26_100380</name>
</gene>
<organism evidence="1 2">
    <name type="scientific">Sorangium cellulosum</name>
    <name type="common">Polyangium cellulosum</name>
    <dbReference type="NCBI Taxonomy" id="56"/>
    <lineage>
        <taxon>Bacteria</taxon>
        <taxon>Pseudomonadati</taxon>
        <taxon>Myxococcota</taxon>
        <taxon>Polyangia</taxon>
        <taxon>Polyangiales</taxon>
        <taxon>Polyangiaceae</taxon>
        <taxon>Sorangium</taxon>
    </lineage>
</organism>
<name>A0A2L0FAA1_SORCE</name>
<reference evidence="1 2" key="1">
    <citation type="submission" date="2015-09" db="EMBL/GenBank/DDBJ databases">
        <title>Sorangium comparison.</title>
        <authorList>
            <person name="Zaburannyi N."/>
            <person name="Bunk B."/>
            <person name="Overmann J."/>
            <person name="Mueller R."/>
        </authorList>
    </citation>
    <scope>NUCLEOTIDE SEQUENCE [LARGE SCALE GENOMIC DNA]</scope>
    <source>
        <strain evidence="1 2">So ce26</strain>
    </source>
</reference>
<dbReference type="EMBL" id="CP012673">
    <property type="protein sequence ID" value="AUX48500.1"/>
    <property type="molecule type" value="Genomic_DNA"/>
</dbReference>
<proteinExistence type="predicted"/>
<protein>
    <submittedName>
        <fullName evidence="1">Uncharacterized protein</fullName>
    </submittedName>
</protein>
<sequence length="111" mass="11786">MKLNLASLAASTVAFMSTFTMGCGADCESACEKAREAGCGFTRREVLDPNQPPPARDCAGMCGNMEKESEAAGCTSEFDEYIGCINDQRSVCEANACSSEATRHMACMIGY</sequence>
<dbReference type="Proteomes" id="UP000238348">
    <property type="component" value="Chromosome"/>
</dbReference>
<evidence type="ECO:0000313" key="2">
    <source>
        <dbReference type="Proteomes" id="UP000238348"/>
    </source>
</evidence>